<dbReference type="STRING" id="695939.SAMN00790413_01935"/>
<keyword evidence="2" id="KW-1185">Reference proteome</keyword>
<sequence>MTNIVRSPRASVDTTSAQFAQQHAGKILGEDVAAGQPMELRPDGKLWRFAGTANSVFFGIAPRSGRTGQPMTAYGLSTQFRAADQTLTIGKTYFLSDTVGEISDTAGTKDANGSFFAVGTSDLIVTRSFGKVG</sequence>
<evidence type="ECO:0000313" key="1">
    <source>
        <dbReference type="EMBL" id="SMB93322.1"/>
    </source>
</evidence>
<dbReference type="EMBL" id="FWWU01000009">
    <property type="protein sequence ID" value="SMB93322.1"/>
    <property type="molecule type" value="Genomic_DNA"/>
</dbReference>
<accession>A0A1W1VIY2</accession>
<organism evidence="1 2">
    <name type="scientific">Deinococcus hopiensis KR-140</name>
    <dbReference type="NCBI Taxonomy" id="695939"/>
    <lineage>
        <taxon>Bacteria</taxon>
        <taxon>Thermotogati</taxon>
        <taxon>Deinococcota</taxon>
        <taxon>Deinococci</taxon>
        <taxon>Deinococcales</taxon>
        <taxon>Deinococcaceae</taxon>
        <taxon>Deinococcus</taxon>
    </lineage>
</organism>
<evidence type="ECO:0000313" key="2">
    <source>
        <dbReference type="Proteomes" id="UP000192582"/>
    </source>
</evidence>
<dbReference type="Proteomes" id="UP000192582">
    <property type="component" value="Unassembled WGS sequence"/>
</dbReference>
<evidence type="ECO:0008006" key="3">
    <source>
        <dbReference type="Google" id="ProtNLM"/>
    </source>
</evidence>
<protein>
    <recommendedName>
        <fullName evidence="3">Bacteriophage lambda head decoration protein D</fullName>
    </recommendedName>
</protein>
<proteinExistence type="predicted"/>
<dbReference type="RefSeq" id="WP_084049306.1">
    <property type="nucleotide sequence ID" value="NZ_FWWU01000009.1"/>
</dbReference>
<gene>
    <name evidence="1" type="ORF">SAMN00790413_01935</name>
</gene>
<dbReference type="OrthoDB" id="68964at2"/>
<name>A0A1W1VIY2_9DEIO</name>
<dbReference type="AlphaFoldDB" id="A0A1W1VIY2"/>
<reference evidence="1 2" key="1">
    <citation type="submission" date="2017-04" db="EMBL/GenBank/DDBJ databases">
        <authorList>
            <person name="Afonso C.L."/>
            <person name="Miller P.J."/>
            <person name="Scott M.A."/>
            <person name="Spackman E."/>
            <person name="Goraichik I."/>
            <person name="Dimitrov K.M."/>
            <person name="Suarez D.L."/>
            <person name="Swayne D.E."/>
        </authorList>
    </citation>
    <scope>NUCLEOTIDE SEQUENCE [LARGE SCALE GENOMIC DNA]</scope>
    <source>
        <strain evidence="1 2">KR-140</strain>
    </source>
</reference>